<gene>
    <name evidence="1" type="ORF">TM448B03782_0002</name>
</gene>
<dbReference type="EMBL" id="MT145039">
    <property type="protein sequence ID" value="QJI02876.1"/>
    <property type="molecule type" value="Genomic_DNA"/>
</dbReference>
<organism evidence="1">
    <name type="scientific">viral metagenome</name>
    <dbReference type="NCBI Taxonomy" id="1070528"/>
    <lineage>
        <taxon>unclassified sequences</taxon>
        <taxon>metagenomes</taxon>
        <taxon>organismal metagenomes</taxon>
    </lineage>
</organism>
<name>A0A6M3Y383_9ZZZZ</name>
<evidence type="ECO:0000313" key="1">
    <source>
        <dbReference type="EMBL" id="QJI02876.1"/>
    </source>
</evidence>
<protein>
    <recommendedName>
        <fullName evidence="2">TFIIS-type domain-containing protein</fullName>
    </recommendedName>
</protein>
<accession>A0A6M3Y383</accession>
<dbReference type="AlphaFoldDB" id="A0A6M3Y383"/>
<sequence length="63" mass="7449">MKDKILEILARVQETVVKEGLKCPKCGEDTVEKHLAKEPQQKELVWFVMFCHNCDFWDSGFEY</sequence>
<dbReference type="SUPFAM" id="SSF57783">
    <property type="entry name" value="Zinc beta-ribbon"/>
    <property type="match status" value="1"/>
</dbReference>
<evidence type="ECO:0008006" key="2">
    <source>
        <dbReference type="Google" id="ProtNLM"/>
    </source>
</evidence>
<proteinExistence type="predicted"/>
<reference evidence="1" key="1">
    <citation type="submission" date="2020-03" db="EMBL/GenBank/DDBJ databases">
        <title>The deep terrestrial virosphere.</title>
        <authorList>
            <person name="Holmfeldt K."/>
            <person name="Nilsson E."/>
            <person name="Simone D."/>
            <person name="Lopez-Fernandez M."/>
            <person name="Wu X."/>
            <person name="de Brujin I."/>
            <person name="Lundin D."/>
            <person name="Andersson A."/>
            <person name="Bertilsson S."/>
            <person name="Dopson M."/>
        </authorList>
    </citation>
    <scope>NUCLEOTIDE SEQUENCE</scope>
    <source>
        <strain evidence="1">TM448B03782</strain>
    </source>
</reference>